<proteinExistence type="predicted"/>
<dbReference type="Proteomes" id="UP000596092">
    <property type="component" value="Chromosome"/>
</dbReference>
<evidence type="ECO:0000256" key="1">
    <source>
        <dbReference type="SAM" id="Phobius"/>
    </source>
</evidence>
<sequence>MKKTTIFVLVFCILSISFNPVSAWSRHHCCSGVALGWGLTGLFLGSALTALAYRPPPPVYPPPVAAAPVTTYAPVVPPGMCRWERYVLDHYGQVLLNQYGYPIKEYTIGSCQYPPY</sequence>
<gene>
    <name evidence="3" type="ORF">HP555_08450</name>
</gene>
<keyword evidence="1" id="KW-0472">Membrane</keyword>
<feature type="chain" id="PRO_5032781409" evidence="2">
    <location>
        <begin position="24"/>
        <end position="116"/>
    </location>
</feature>
<feature type="transmembrane region" description="Helical" evidence="1">
    <location>
        <begin position="33"/>
        <end position="53"/>
    </location>
</feature>
<protein>
    <submittedName>
        <fullName evidence="3">Uncharacterized protein</fullName>
    </submittedName>
</protein>
<dbReference type="KEGG" id="dog:HP555_08450"/>
<keyword evidence="2" id="KW-0732">Signal</keyword>
<dbReference type="AlphaFoldDB" id="A0A7T5VDH3"/>
<keyword evidence="1" id="KW-0812">Transmembrane</keyword>
<keyword evidence="4" id="KW-1185">Reference proteome</keyword>
<reference evidence="3 4" key="1">
    <citation type="submission" date="2020-05" db="EMBL/GenBank/DDBJ databases">
        <title>Complete genome of Desulfobulbus oligotrophicus.</title>
        <authorList>
            <person name="Podar M."/>
        </authorList>
    </citation>
    <scope>NUCLEOTIDE SEQUENCE [LARGE SCALE GENOMIC DNA]</scope>
    <source>
        <strain evidence="3 4">Prop6</strain>
    </source>
</reference>
<feature type="signal peptide" evidence="2">
    <location>
        <begin position="1"/>
        <end position="23"/>
    </location>
</feature>
<dbReference type="EMBL" id="CP054140">
    <property type="protein sequence ID" value="QQG65894.1"/>
    <property type="molecule type" value="Genomic_DNA"/>
</dbReference>
<evidence type="ECO:0000313" key="4">
    <source>
        <dbReference type="Proteomes" id="UP000596092"/>
    </source>
</evidence>
<evidence type="ECO:0000313" key="3">
    <source>
        <dbReference type="EMBL" id="QQG65894.1"/>
    </source>
</evidence>
<organism evidence="3 4">
    <name type="scientific">Desulfobulbus oligotrophicus</name>
    <dbReference type="NCBI Taxonomy" id="1909699"/>
    <lineage>
        <taxon>Bacteria</taxon>
        <taxon>Pseudomonadati</taxon>
        <taxon>Thermodesulfobacteriota</taxon>
        <taxon>Desulfobulbia</taxon>
        <taxon>Desulfobulbales</taxon>
        <taxon>Desulfobulbaceae</taxon>
        <taxon>Desulfobulbus</taxon>
    </lineage>
</organism>
<dbReference type="RefSeq" id="WP_199261489.1">
    <property type="nucleotide sequence ID" value="NZ_CP054140.1"/>
</dbReference>
<evidence type="ECO:0000256" key="2">
    <source>
        <dbReference type="SAM" id="SignalP"/>
    </source>
</evidence>
<keyword evidence="1" id="KW-1133">Transmembrane helix</keyword>
<name>A0A7T5VDH3_9BACT</name>
<accession>A0A7T5VDH3</accession>